<comment type="caution">
    <text evidence="1">The sequence shown here is derived from an EMBL/GenBank/DDBJ whole genome shotgun (WGS) entry which is preliminary data.</text>
</comment>
<protein>
    <submittedName>
        <fullName evidence="1">Uncharacterized protein</fullName>
    </submittedName>
</protein>
<reference evidence="1 2" key="1">
    <citation type="submission" date="2019-12" db="EMBL/GenBank/DDBJ databases">
        <title>Genome sequence of Streptomyces bambusae.</title>
        <authorList>
            <person name="Bansal K."/>
            <person name="Choksket S."/>
            <person name="Korpole S."/>
            <person name="Patil P.B."/>
        </authorList>
    </citation>
    <scope>NUCLEOTIDE SEQUENCE [LARGE SCALE GENOMIC DNA]</scope>
    <source>
        <strain evidence="1 2">SK60</strain>
    </source>
</reference>
<organism evidence="1 2">
    <name type="scientific">Streptomyces bambusae</name>
    <dbReference type="NCBI Taxonomy" id="1550616"/>
    <lineage>
        <taxon>Bacteria</taxon>
        <taxon>Bacillati</taxon>
        <taxon>Actinomycetota</taxon>
        <taxon>Actinomycetes</taxon>
        <taxon>Kitasatosporales</taxon>
        <taxon>Streptomycetaceae</taxon>
        <taxon>Streptomyces</taxon>
    </lineage>
</organism>
<proteinExistence type="predicted"/>
<accession>A0ABS6Z3I0</accession>
<keyword evidence="2" id="KW-1185">Reference proteome</keyword>
<evidence type="ECO:0000313" key="2">
    <source>
        <dbReference type="Proteomes" id="UP000812013"/>
    </source>
</evidence>
<name>A0ABS6Z3I0_9ACTN</name>
<dbReference type="Proteomes" id="UP000812013">
    <property type="component" value="Unassembled WGS sequence"/>
</dbReference>
<dbReference type="EMBL" id="WTFF01000053">
    <property type="protein sequence ID" value="MBW5482323.1"/>
    <property type="molecule type" value="Genomic_DNA"/>
</dbReference>
<evidence type="ECO:0000313" key="1">
    <source>
        <dbReference type="EMBL" id="MBW5482323.1"/>
    </source>
</evidence>
<dbReference type="RefSeq" id="WP_219666356.1">
    <property type="nucleotide sequence ID" value="NZ_WTFF01000053.1"/>
</dbReference>
<gene>
    <name evidence="1" type="ORF">GPJ59_10615</name>
</gene>
<sequence length="143" mass="15193">MSAGTANGGGLTLTRGGAAQEFTVTLRNGNTRAYQHLHLAFQMEILVPEPGDRPALSSFVLERRDPATGTWRPAALRIANDVLPASLLDGGSPLARDAVRTERYRLRATAAGPSGSTPLMVTLVDTDTDTTVARTTIPHTTRV</sequence>